<reference evidence="2" key="2">
    <citation type="submission" date="2021-03" db="UniProtKB">
        <authorList>
            <consortium name="EnsemblPlants"/>
        </authorList>
    </citation>
    <scope>IDENTIFICATION</scope>
</reference>
<sequence length="213" mass="23999">MGDGIHKTILAFGRSFVEMLRPYFILYMVTCPFIMACLEWWLGFTVTIGDAEFGSWFESFCNTHPGDSIDKLAMILWGIWGARNDLLWNKKIASVERVVSPAITYFELWKVAQLKNGDVSASTSQASAGSELWSKPSLGELKVNCDTTIFSREKSHDLGWITRDFAAQCLACHVGHVLEHLSMGRSDDLSIEPRRLMRFQGEEHLAMSRDGAL</sequence>
<accession>A0A803PDJ8</accession>
<evidence type="ECO:0000313" key="3">
    <source>
        <dbReference type="Proteomes" id="UP000596661"/>
    </source>
</evidence>
<keyword evidence="1" id="KW-0812">Transmembrane</keyword>
<dbReference type="Gramene" id="evm.model.04.155">
    <property type="protein sequence ID" value="cds.evm.model.04.155"/>
    <property type="gene ID" value="evm.TU.04.155"/>
</dbReference>
<keyword evidence="3" id="KW-1185">Reference proteome</keyword>
<evidence type="ECO:0000256" key="1">
    <source>
        <dbReference type="SAM" id="Phobius"/>
    </source>
</evidence>
<reference evidence="2" key="1">
    <citation type="submission" date="2018-11" db="EMBL/GenBank/DDBJ databases">
        <authorList>
            <person name="Grassa J C."/>
        </authorList>
    </citation>
    <scope>NUCLEOTIDE SEQUENCE [LARGE SCALE GENOMIC DNA]</scope>
</reference>
<name>A0A803PDJ8_CANSA</name>
<dbReference type="AlphaFoldDB" id="A0A803PDJ8"/>
<organism evidence="2 3">
    <name type="scientific">Cannabis sativa</name>
    <name type="common">Hemp</name>
    <name type="synonym">Marijuana</name>
    <dbReference type="NCBI Taxonomy" id="3483"/>
    <lineage>
        <taxon>Eukaryota</taxon>
        <taxon>Viridiplantae</taxon>
        <taxon>Streptophyta</taxon>
        <taxon>Embryophyta</taxon>
        <taxon>Tracheophyta</taxon>
        <taxon>Spermatophyta</taxon>
        <taxon>Magnoliopsida</taxon>
        <taxon>eudicotyledons</taxon>
        <taxon>Gunneridae</taxon>
        <taxon>Pentapetalae</taxon>
        <taxon>rosids</taxon>
        <taxon>fabids</taxon>
        <taxon>Rosales</taxon>
        <taxon>Cannabaceae</taxon>
        <taxon>Cannabis</taxon>
    </lineage>
</organism>
<protein>
    <submittedName>
        <fullName evidence="2">Uncharacterized protein</fullName>
    </submittedName>
</protein>
<proteinExistence type="predicted"/>
<dbReference type="EnsemblPlants" id="evm.model.04.155">
    <property type="protein sequence ID" value="cds.evm.model.04.155"/>
    <property type="gene ID" value="evm.TU.04.155"/>
</dbReference>
<evidence type="ECO:0000313" key="2">
    <source>
        <dbReference type="EnsemblPlants" id="cds.evm.model.04.155"/>
    </source>
</evidence>
<dbReference type="Proteomes" id="UP000596661">
    <property type="component" value="Chromosome 4"/>
</dbReference>
<feature type="transmembrane region" description="Helical" evidence="1">
    <location>
        <begin position="24"/>
        <end position="42"/>
    </location>
</feature>
<keyword evidence="1" id="KW-1133">Transmembrane helix</keyword>
<keyword evidence="1" id="KW-0472">Membrane</keyword>
<dbReference type="EMBL" id="UZAU01000358">
    <property type="status" value="NOT_ANNOTATED_CDS"/>
    <property type="molecule type" value="Genomic_DNA"/>
</dbReference>